<dbReference type="SUPFAM" id="SSF51735">
    <property type="entry name" value="NAD(P)-binding Rossmann-fold domains"/>
    <property type="match status" value="1"/>
</dbReference>
<dbReference type="InterPro" id="IPR023401">
    <property type="entry name" value="ODC_N"/>
</dbReference>
<dbReference type="GO" id="GO:0005737">
    <property type="term" value="C:cytoplasm"/>
    <property type="evidence" value="ECO:0007669"/>
    <property type="project" value="TreeGrafter"/>
</dbReference>
<keyword evidence="2" id="KW-1185">Reference proteome</keyword>
<evidence type="ECO:0000313" key="1">
    <source>
        <dbReference type="EMBL" id="MYM19086.1"/>
    </source>
</evidence>
<gene>
    <name evidence="1" type="ORF">GSY69_03635</name>
</gene>
<dbReference type="RefSeq" id="WP_160952521.1">
    <property type="nucleotide sequence ID" value="NZ_WWEQ01000009.1"/>
</dbReference>
<evidence type="ECO:0000313" key="2">
    <source>
        <dbReference type="Proteomes" id="UP000469215"/>
    </source>
</evidence>
<dbReference type="Proteomes" id="UP000469215">
    <property type="component" value="Unassembled WGS sequence"/>
</dbReference>
<dbReference type="InterPro" id="IPR003462">
    <property type="entry name" value="ODC_Mu_crystall"/>
</dbReference>
<dbReference type="EMBL" id="WWEQ01000009">
    <property type="protein sequence ID" value="MYM19086.1"/>
    <property type="molecule type" value="Genomic_DNA"/>
</dbReference>
<dbReference type="PIRSF" id="PIRSF001439">
    <property type="entry name" value="CryM"/>
    <property type="match status" value="1"/>
</dbReference>
<dbReference type="PANTHER" id="PTHR13812">
    <property type="entry name" value="KETIMINE REDUCTASE MU-CRYSTALLIN"/>
    <property type="match status" value="1"/>
</dbReference>
<name>A0A6N9H5R2_9MICO</name>
<dbReference type="AlphaFoldDB" id="A0A6N9H5R2"/>
<dbReference type="Pfam" id="PF02423">
    <property type="entry name" value="OCD_Mu_crystall"/>
    <property type="match status" value="1"/>
</dbReference>
<comment type="caution">
    <text evidence="1">The sequence shown here is derived from an EMBL/GenBank/DDBJ whole genome shotgun (WGS) entry which is preliminary data.</text>
</comment>
<sequence length="313" mass="32273">MEFIDAKAVSRAVDFRQAIAVLRDTVAAGFDPAEDSPRLSAPLANGEFLFMPAQVGEYAAAKILTVTPGNGANGVPRIQGICLLLDGSTHEPRAIIDGIALTNLRTPAVSLAGVADVLRRRFGAGVRLAVFGNGVQAVPHVLAALAVVPVEHVAVIVRAVGRGSAVVGELRELGIEADEVAGDERAAALAAAGLIVTATSAPEPLFAAAEVSDDAIVVAMGSHSPAEREVPGELLARATVLVESHHSAQAEAGDVVLAEGEGHCRVAEALTFKQVVESHGDLVPEGRPVVFKTTGMSWEDAAIAAAIYERSRA</sequence>
<protein>
    <submittedName>
        <fullName evidence="1">Ornithine cyclodeaminase family protein</fullName>
    </submittedName>
</protein>
<accession>A0A6N9H5R2</accession>
<dbReference type="Gene3D" id="3.40.50.720">
    <property type="entry name" value="NAD(P)-binding Rossmann-like Domain"/>
    <property type="match status" value="1"/>
</dbReference>
<dbReference type="Gene3D" id="3.30.1780.10">
    <property type="entry name" value="ornithine cyclodeaminase, domain 1"/>
    <property type="match status" value="1"/>
</dbReference>
<reference evidence="1 2" key="1">
    <citation type="submission" date="2020-01" db="EMBL/GenBank/DDBJ databases">
        <authorList>
            <person name="Deng T."/>
        </authorList>
    </citation>
    <scope>NUCLEOTIDE SEQUENCE [LARGE SCALE GENOMIC DNA]</scope>
    <source>
        <strain evidence="1 2">5221</strain>
    </source>
</reference>
<dbReference type="InterPro" id="IPR036291">
    <property type="entry name" value="NAD(P)-bd_dom_sf"/>
</dbReference>
<proteinExistence type="predicted"/>
<organism evidence="1 2">
    <name type="scientific">Brevibacterium rongguiense</name>
    <dbReference type="NCBI Taxonomy" id="2695267"/>
    <lineage>
        <taxon>Bacteria</taxon>
        <taxon>Bacillati</taxon>
        <taxon>Actinomycetota</taxon>
        <taxon>Actinomycetes</taxon>
        <taxon>Micrococcales</taxon>
        <taxon>Brevibacteriaceae</taxon>
        <taxon>Brevibacterium</taxon>
    </lineage>
</organism>
<dbReference type="PANTHER" id="PTHR13812:SF19">
    <property type="entry name" value="KETIMINE REDUCTASE MU-CRYSTALLIN"/>
    <property type="match status" value="1"/>
</dbReference>